<organism evidence="1">
    <name type="scientific">marine sediment metagenome</name>
    <dbReference type="NCBI Taxonomy" id="412755"/>
    <lineage>
        <taxon>unclassified sequences</taxon>
        <taxon>metagenomes</taxon>
        <taxon>ecological metagenomes</taxon>
    </lineage>
</organism>
<gene>
    <name evidence="1" type="ORF">LCGC14_2094620</name>
</gene>
<sequence length="93" mass="10492">MSFPRRVLWKAEDGREFVINTKKEGLTTMEALHEHIDGLRKKHGCKTPDFIHVASKPGYDDGSNVHFDDLPEHLKEGVAEAISNVKPDPKTLN</sequence>
<accession>A0A0F9EBZ0</accession>
<dbReference type="AlphaFoldDB" id="A0A0F9EBZ0"/>
<evidence type="ECO:0000313" key="1">
    <source>
        <dbReference type="EMBL" id="KKL71464.1"/>
    </source>
</evidence>
<dbReference type="EMBL" id="LAZR01025585">
    <property type="protein sequence ID" value="KKL71464.1"/>
    <property type="molecule type" value="Genomic_DNA"/>
</dbReference>
<protein>
    <submittedName>
        <fullName evidence="1">Uncharacterized protein</fullName>
    </submittedName>
</protein>
<proteinExistence type="predicted"/>
<reference evidence="1" key="1">
    <citation type="journal article" date="2015" name="Nature">
        <title>Complex archaea that bridge the gap between prokaryotes and eukaryotes.</title>
        <authorList>
            <person name="Spang A."/>
            <person name="Saw J.H."/>
            <person name="Jorgensen S.L."/>
            <person name="Zaremba-Niedzwiedzka K."/>
            <person name="Martijn J."/>
            <person name="Lind A.E."/>
            <person name="van Eijk R."/>
            <person name="Schleper C."/>
            <person name="Guy L."/>
            <person name="Ettema T.J."/>
        </authorList>
    </citation>
    <scope>NUCLEOTIDE SEQUENCE</scope>
</reference>
<name>A0A0F9EBZ0_9ZZZZ</name>
<comment type="caution">
    <text evidence="1">The sequence shown here is derived from an EMBL/GenBank/DDBJ whole genome shotgun (WGS) entry which is preliminary data.</text>
</comment>